<protein>
    <submittedName>
        <fullName evidence="2">Uncharacterized protein</fullName>
    </submittedName>
</protein>
<proteinExistence type="predicted"/>
<gene>
    <name evidence="2" type="ORF">BN961_02694</name>
</gene>
<evidence type="ECO:0000313" key="3">
    <source>
        <dbReference type="Proteomes" id="UP000035762"/>
    </source>
</evidence>
<dbReference type="STRING" id="1035.BN961_02694"/>
<accession>A0A090MU90</accession>
<feature type="region of interest" description="Disordered" evidence="1">
    <location>
        <begin position="41"/>
        <end position="64"/>
    </location>
</feature>
<sequence>MPSATTADSSDSIEPSSAKAMASGSTACIFCSENTGRLGAGIDSGIPPKREPMVSTDNPRSDAASVAITTPIRIPGQLGRRVRNTTITTMVPPASTTADGLIVPITPLSAASLGRNAAGS</sequence>
<evidence type="ECO:0000313" key="2">
    <source>
        <dbReference type="EMBL" id="CEG09269.1"/>
    </source>
</evidence>
<organism evidence="2 3">
    <name type="scientific">Afipia felis</name>
    <name type="common">Cat scratch disease bacillus</name>
    <dbReference type="NCBI Taxonomy" id="1035"/>
    <lineage>
        <taxon>Bacteria</taxon>
        <taxon>Pseudomonadati</taxon>
        <taxon>Pseudomonadota</taxon>
        <taxon>Alphaproteobacteria</taxon>
        <taxon>Hyphomicrobiales</taxon>
        <taxon>Nitrobacteraceae</taxon>
        <taxon>Afipia</taxon>
    </lineage>
</organism>
<dbReference type="AlphaFoldDB" id="A0A090MU90"/>
<name>A0A090MU90_AFIFE</name>
<dbReference type="EMBL" id="CCAZ020000002">
    <property type="protein sequence ID" value="CEG09269.1"/>
    <property type="molecule type" value="Genomic_DNA"/>
</dbReference>
<keyword evidence="3" id="KW-1185">Reference proteome</keyword>
<comment type="caution">
    <text evidence="2">The sequence shown here is derived from an EMBL/GenBank/DDBJ whole genome shotgun (WGS) entry which is preliminary data.</text>
</comment>
<dbReference type="Proteomes" id="UP000035762">
    <property type="component" value="Unassembled WGS sequence"/>
</dbReference>
<reference evidence="2 3" key="1">
    <citation type="journal article" date="2014" name="Genome Announc.">
        <title>Genome Sequence of Afipia felis Strain 76713, Isolated in Hospital Water Using an Amoeba Co-Culture Procedure.</title>
        <authorList>
            <person name="Benamar S."/>
            <person name="La Scola B."/>
            <person name="Croce O."/>
        </authorList>
    </citation>
    <scope>NUCLEOTIDE SEQUENCE [LARGE SCALE GENOMIC DNA]</scope>
    <source>
        <strain evidence="2 3">76713</strain>
    </source>
</reference>
<evidence type="ECO:0000256" key="1">
    <source>
        <dbReference type="SAM" id="MobiDB-lite"/>
    </source>
</evidence>